<name>A0A4P8L143_9BACT</name>
<dbReference type="Pfam" id="PF01155">
    <property type="entry name" value="HypA"/>
    <property type="match status" value="1"/>
</dbReference>
<dbReference type="InterPro" id="IPR020538">
    <property type="entry name" value="Hydgase_Ni_incorp_HypA/HybF_CS"/>
</dbReference>
<dbReference type="PANTHER" id="PTHR34535">
    <property type="entry name" value="HYDROGENASE MATURATION FACTOR HYPA"/>
    <property type="match status" value="1"/>
</dbReference>
<feature type="binding site" evidence="5">
    <location>
        <position position="92"/>
    </location>
    <ligand>
        <name>Zn(2+)</name>
        <dbReference type="ChEBI" id="CHEBI:29105"/>
    </ligand>
</feature>
<feature type="binding site" evidence="5">
    <location>
        <position position="73"/>
    </location>
    <ligand>
        <name>Zn(2+)</name>
        <dbReference type="ChEBI" id="CHEBI:29105"/>
    </ligand>
</feature>
<comment type="function">
    <text evidence="5">Involved in the maturation of [NiFe] hydrogenases. Required for nickel insertion into the metal center of the hydrogenase.</text>
</comment>
<dbReference type="EMBL" id="CP040098">
    <property type="protein sequence ID" value="QCQ21576.1"/>
    <property type="molecule type" value="Genomic_DNA"/>
</dbReference>
<dbReference type="PROSITE" id="PS01249">
    <property type="entry name" value="HYPA"/>
    <property type="match status" value="1"/>
</dbReference>
<proteinExistence type="inferred from homology"/>
<organism evidence="7 8">
    <name type="scientific">Desulfoglaeba alkanexedens ALDC</name>
    <dbReference type="NCBI Taxonomy" id="980445"/>
    <lineage>
        <taxon>Bacteria</taxon>
        <taxon>Pseudomonadati</taxon>
        <taxon>Thermodesulfobacteriota</taxon>
        <taxon>Syntrophobacteria</taxon>
        <taxon>Syntrophobacterales</taxon>
        <taxon>Syntrophobacteraceae</taxon>
        <taxon>Desulfoglaeba</taxon>
    </lineage>
</organism>
<evidence type="ECO:0000256" key="1">
    <source>
        <dbReference type="ARBA" id="ARBA00010748"/>
    </source>
</evidence>
<dbReference type="KEGG" id="dax:FDQ92_04935"/>
<keyword evidence="4 5" id="KW-0862">Zinc</keyword>
<evidence type="ECO:0000256" key="6">
    <source>
        <dbReference type="SAM" id="MobiDB-lite"/>
    </source>
</evidence>
<evidence type="ECO:0000256" key="2">
    <source>
        <dbReference type="ARBA" id="ARBA00022596"/>
    </source>
</evidence>
<evidence type="ECO:0000256" key="4">
    <source>
        <dbReference type="ARBA" id="ARBA00022833"/>
    </source>
</evidence>
<protein>
    <recommendedName>
        <fullName evidence="5">Hydrogenase maturation factor HypA</fullName>
    </recommendedName>
</protein>
<dbReference type="Gene3D" id="3.30.2320.80">
    <property type="match status" value="1"/>
</dbReference>
<dbReference type="GO" id="GO:0051604">
    <property type="term" value="P:protein maturation"/>
    <property type="evidence" value="ECO:0007669"/>
    <property type="project" value="InterPro"/>
</dbReference>
<dbReference type="InterPro" id="IPR000688">
    <property type="entry name" value="HypA/HybF"/>
</dbReference>
<keyword evidence="3 5" id="KW-0479">Metal-binding</keyword>
<sequence>MHEMSIAQSLLEIVMDESRRHGLTRVDRVRLQIGALAAVVPDALTFCFGAVAQGTVASEAVLEIETVPVVARCPLCGERFEMEDLFDRCPDCGLVPAGMDLVSGREMTLMSIEGETDEDGETDERNQGACRPQHSGSE</sequence>
<feature type="binding site" evidence="5">
    <location>
        <position position="76"/>
    </location>
    <ligand>
        <name>Zn(2+)</name>
        <dbReference type="ChEBI" id="CHEBI:29105"/>
    </ligand>
</feature>
<reference evidence="7 8" key="1">
    <citation type="submission" date="2019-05" db="EMBL/GenBank/DDBJ databases">
        <title>The Complete Genome Sequence of the n-alkane-degrading Desulfoglaeba alkanexedens ALDC reveals multiple alkylsuccinate synthase gene clusters.</title>
        <authorList>
            <person name="Callaghan A.V."/>
            <person name="Davidova I.A."/>
            <person name="Duncan K.E."/>
            <person name="Morris B."/>
            <person name="McInerney M.J."/>
        </authorList>
    </citation>
    <scope>NUCLEOTIDE SEQUENCE [LARGE SCALE GENOMIC DNA]</scope>
    <source>
        <strain evidence="7 8">ALDC</strain>
    </source>
</reference>
<dbReference type="NCBIfam" id="TIGR00100">
    <property type="entry name" value="hypA"/>
    <property type="match status" value="1"/>
</dbReference>
<dbReference type="GO" id="GO:0016151">
    <property type="term" value="F:nickel cation binding"/>
    <property type="evidence" value="ECO:0007669"/>
    <property type="project" value="UniProtKB-UniRule"/>
</dbReference>
<dbReference type="Proteomes" id="UP000298602">
    <property type="component" value="Chromosome"/>
</dbReference>
<dbReference type="GO" id="GO:0008270">
    <property type="term" value="F:zinc ion binding"/>
    <property type="evidence" value="ECO:0007669"/>
    <property type="project" value="UniProtKB-UniRule"/>
</dbReference>
<keyword evidence="2 5" id="KW-0533">Nickel</keyword>
<feature type="binding site" evidence="5">
    <location>
        <position position="89"/>
    </location>
    <ligand>
        <name>Zn(2+)</name>
        <dbReference type="ChEBI" id="CHEBI:29105"/>
    </ligand>
</feature>
<gene>
    <name evidence="5 7" type="primary">hypA</name>
    <name evidence="7" type="ORF">FDQ92_04935</name>
</gene>
<dbReference type="OrthoDB" id="9800361at2"/>
<accession>A0A4P8L143</accession>
<dbReference type="AlphaFoldDB" id="A0A4P8L143"/>
<reference evidence="7 8" key="2">
    <citation type="submission" date="2019-05" db="EMBL/GenBank/DDBJ databases">
        <authorList>
            <person name="Suflita J.M."/>
            <person name="Marks C.R."/>
        </authorList>
    </citation>
    <scope>NUCLEOTIDE SEQUENCE [LARGE SCALE GENOMIC DNA]</scope>
    <source>
        <strain evidence="7 8">ALDC</strain>
    </source>
</reference>
<comment type="similarity">
    <text evidence="1 5">Belongs to the HypA/HybF family.</text>
</comment>
<evidence type="ECO:0000313" key="8">
    <source>
        <dbReference type="Proteomes" id="UP000298602"/>
    </source>
</evidence>
<dbReference type="HAMAP" id="MF_00213">
    <property type="entry name" value="HypA_HybF"/>
    <property type="match status" value="1"/>
</dbReference>
<evidence type="ECO:0000256" key="5">
    <source>
        <dbReference type="HAMAP-Rule" id="MF_00213"/>
    </source>
</evidence>
<keyword evidence="8" id="KW-1185">Reference proteome</keyword>
<evidence type="ECO:0000313" key="7">
    <source>
        <dbReference type="EMBL" id="QCQ21576.1"/>
    </source>
</evidence>
<dbReference type="PANTHER" id="PTHR34535:SF3">
    <property type="entry name" value="HYDROGENASE MATURATION FACTOR HYPA"/>
    <property type="match status" value="1"/>
</dbReference>
<feature type="binding site" evidence="5">
    <location>
        <position position="2"/>
    </location>
    <ligand>
        <name>Ni(2+)</name>
        <dbReference type="ChEBI" id="CHEBI:49786"/>
    </ligand>
</feature>
<evidence type="ECO:0000256" key="3">
    <source>
        <dbReference type="ARBA" id="ARBA00022723"/>
    </source>
</evidence>
<feature type="region of interest" description="Disordered" evidence="6">
    <location>
        <begin position="114"/>
        <end position="138"/>
    </location>
</feature>
<dbReference type="PIRSF" id="PIRSF004761">
    <property type="entry name" value="Hydrgn_mat_HypA"/>
    <property type="match status" value="1"/>
</dbReference>